<dbReference type="Gene3D" id="1.10.10.10">
    <property type="entry name" value="Winged helix-like DNA-binding domain superfamily/Winged helix DNA-binding domain"/>
    <property type="match status" value="1"/>
</dbReference>
<proteinExistence type="inferred from homology"/>
<keyword evidence="4" id="KW-0804">Transcription</keyword>
<dbReference type="InterPro" id="IPR036388">
    <property type="entry name" value="WH-like_DNA-bd_sf"/>
</dbReference>
<evidence type="ECO:0000256" key="4">
    <source>
        <dbReference type="ARBA" id="ARBA00023163"/>
    </source>
</evidence>
<keyword evidence="7" id="KW-1185">Reference proteome</keyword>
<gene>
    <name evidence="6" type="ORF">GCM10011360_34060</name>
</gene>
<evidence type="ECO:0000259" key="5">
    <source>
        <dbReference type="PROSITE" id="PS50931"/>
    </source>
</evidence>
<dbReference type="SUPFAM" id="SSF46785">
    <property type="entry name" value="Winged helix' DNA-binding domain"/>
    <property type="match status" value="1"/>
</dbReference>
<keyword evidence="3" id="KW-0238">DNA-binding</keyword>
<dbReference type="Pfam" id="PF00126">
    <property type="entry name" value="HTH_1"/>
    <property type="match status" value="1"/>
</dbReference>
<evidence type="ECO:0000256" key="1">
    <source>
        <dbReference type="ARBA" id="ARBA00009437"/>
    </source>
</evidence>
<dbReference type="RefSeq" id="WP_188479017.1">
    <property type="nucleotide sequence ID" value="NZ_BMFJ01000002.1"/>
</dbReference>
<keyword evidence="2" id="KW-0805">Transcription regulation</keyword>
<dbReference type="PROSITE" id="PS50931">
    <property type="entry name" value="HTH_LYSR"/>
    <property type="match status" value="1"/>
</dbReference>
<name>A0A917EHT7_9RHOB</name>
<accession>A0A917EHT7</accession>
<dbReference type="InterPro" id="IPR005119">
    <property type="entry name" value="LysR_subst-bd"/>
</dbReference>
<dbReference type="EMBL" id="BMFJ01000002">
    <property type="protein sequence ID" value="GGE44007.1"/>
    <property type="molecule type" value="Genomic_DNA"/>
</dbReference>
<dbReference type="Proteomes" id="UP000612855">
    <property type="component" value="Unassembled WGS sequence"/>
</dbReference>
<dbReference type="InterPro" id="IPR058163">
    <property type="entry name" value="LysR-type_TF_proteobact-type"/>
</dbReference>
<dbReference type="InterPro" id="IPR036390">
    <property type="entry name" value="WH_DNA-bd_sf"/>
</dbReference>
<dbReference type="GO" id="GO:0043565">
    <property type="term" value="F:sequence-specific DNA binding"/>
    <property type="evidence" value="ECO:0007669"/>
    <property type="project" value="TreeGrafter"/>
</dbReference>
<dbReference type="CDD" id="cd08432">
    <property type="entry name" value="PBP2_GcdR_TrpI_HvrB_AmpR_like"/>
    <property type="match status" value="1"/>
</dbReference>
<protein>
    <submittedName>
        <fullName evidence="6">LysR family transcriptional regulator</fullName>
    </submittedName>
</protein>
<organism evidence="6 7">
    <name type="scientific">Primorskyibacter flagellatus</name>
    <dbReference type="NCBI Taxonomy" id="1387277"/>
    <lineage>
        <taxon>Bacteria</taxon>
        <taxon>Pseudomonadati</taxon>
        <taxon>Pseudomonadota</taxon>
        <taxon>Alphaproteobacteria</taxon>
        <taxon>Rhodobacterales</taxon>
        <taxon>Roseobacteraceae</taxon>
        <taxon>Primorskyibacter</taxon>
    </lineage>
</organism>
<dbReference type="SUPFAM" id="SSF53850">
    <property type="entry name" value="Periplasmic binding protein-like II"/>
    <property type="match status" value="1"/>
</dbReference>
<dbReference type="InterPro" id="IPR000847">
    <property type="entry name" value="LysR_HTH_N"/>
</dbReference>
<evidence type="ECO:0000256" key="3">
    <source>
        <dbReference type="ARBA" id="ARBA00023125"/>
    </source>
</evidence>
<reference evidence="7" key="1">
    <citation type="journal article" date="2019" name="Int. J. Syst. Evol. Microbiol.">
        <title>The Global Catalogue of Microorganisms (GCM) 10K type strain sequencing project: providing services to taxonomists for standard genome sequencing and annotation.</title>
        <authorList>
            <consortium name="The Broad Institute Genomics Platform"/>
            <consortium name="The Broad Institute Genome Sequencing Center for Infectious Disease"/>
            <person name="Wu L."/>
            <person name="Ma J."/>
        </authorList>
    </citation>
    <scope>NUCLEOTIDE SEQUENCE [LARGE SCALE GENOMIC DNA]</scope>
    <source>
        <strain evidence="7">CGMCC 1.12664</strain>
    </source>
</reference>
<dbReference type="Pfam" id="PF03466">
    <property type="entry name" value="LysR_substrate"/>
    <property type="match status" value="1"/>
</dbReference>
<evidence type="ECO:0000313" key="7">
    <source>
        <dbReference type="Proteomes" id="UP000612855"/>
    </source>
</evidence>
<dbReference type="PANTHER" id="PTHR30537:SF26">
    <property type="entry name" value="GLYCINE CLEAVAGE SYSTEM TRANSCRIPTIONAL ACTIVATOR"/>
    <property type="match status" value="1"/>
</dbReference>
<evidence type="ECO:0000313" key="6">
    <source>
        <dbReference type="EMBL" id="GGE44007.1"/>
    </source>
</evidence>
<sequence length="303" mass="33218">MDNLSRIPLNGLRAAEAVHRLGSLSAAGKELGVSPGAVSQQVARLEETLGLRLFLRRPGGMIAAEGTADLFRLLGQGFDRLSAAVDLTRKDRQSMLTVSCAPIFAARWLIWRLRGFTRANPDIRIRIDSDTALIDPNDGTADFAIRIGNGPYEGVEVERLFPQRIVPVCHADIAATLHSPADLLNVPIIRDTRSNYGWQHWLRPGDPPADRLPEGPEFSEGTLCLDSAMTGAGVFLSFETLCVDSLKRGQIVAPFPVWRNTGASYWLISAQDRSLTLPQRRFRQWLKAAIEEEGMGVAPVPTG</sequence>
<dbReference type="GO" id="GO:0006351">
    <property type="term" value="P:DNA-templated transcription"/>
    <property type="evidence" value="ECO:0007669"/>
    <property type="project" value="TreeGrafter"/>
</dbReference>
<dbReference type="Gene3D" id="3.40.190.10">
    <property type="entry name" value="Periplasmic binding protein-like II"/>
    <property type="match status" value="2"/>
</dbReference>
<dbReference type="PRINTS" id="PR00039">
    <property type="entry name" value="HTHLYSR"/>
</dbReference>
<feature type="domain" description="HTH lysR-type" evidence="5">
    <location>
        <begin position="7"/>
        <end position="64"/>
    </location>
</feature>
<dbReference type="GO" id="GO:0003700">
    <property type="term" value="F:DNA-binding transcription factor activity"/>
    <property type="evidence" value="ECO:0007669"/>
    <property type="project" value="InterPro"/>
</dbReference>
<comment type="similarity">
    <text evidence="1">Belongs to the LysR transcriptional regulatory family.</text>
</comment>
<comment type="caution">
    <text evidence="6">The sequence shown here is derived from an EMBL/GenBank/DDBJ whole genome shotgun (WGS) entry which is preliminary data.</text>
</comment>
<dbReference type="AlphaFoldDB" id="A0A917EHT7"/>
<dbReference type="PANTHER" id="PTHR30537">
    <property type="entry name" value="HTH-TYPE TRANSCRIPTIONAL REGULATOR"/>
    <property type="match status" value="1"/>
</dbReference>
<evidence type="ECO:0000256" key="2">
    <source>
        <dbReference type="ARBA" id="ARBA00023015"/>
    </source>
</evidence>